<dbReference type="EMBL" id="CP144747">
    <property type="protein sequence ID" value="WVZ66502.1"/>
    <property type="molecule type" value="Genomic_DNA"/>
</dbReference>
<evidence type="ECO:0000256" key="5">
    <source>
        <dbReference type="ARBA" id="ARBA00023125"/>
    </source>
</evidence>
<dbReference type="AlphaFoldDB" id="A0AAQ3T5D1"/>
<keyword evidence="5" id="KW-0238">DNA-binding</keyword>
<name>A0AAQ3T5D1_PASNO</name>
<sequence>MVSRGAMPAPARPPGSRLRKQEMDNDESVKSLRDRIRRLHPCNADRIVSHIVSLKTPAEIKQYQLAPDDQIQRLIVEAKSSSSNVPSTQQFPPPPPSGGNYLSLPHWQPQFYPSGYCHGIQASVPPICPTAYFQSPFPWFTGLGEHMQSLSIVPGDGLQSYYGNCGENVTGYPHSISNVQNNHCHFYFSMGYCQKGESCPFSHGSGSPEMNHLRQLNALESLPKLEKEVSELLVSLQPPRVPIESLANIYSKRYGKPLKIGGFCLEDPEHDYDLKGLLPMLCTTRVIEREGKCYVVPVGDAPKYLDDDFKLVMPTAGAGSAGRRNLIYITFGSKSTFTNEDAWKYFSQYGPVSGVRIPLREKRTFGYVTFLYPETVKRVLSERSPTNPHFIRGDKVYAKACKEKHELEKLAERDAHSDSSAHKASDANVISGHNAAMTWDFQEPLMTFSRDRRRLCGCCEQDKAVGSILSEDLSASPIGDLKLYLSIVITSDAAHYYVVDGMLTHQAYL</sequence>
<dbReference type="GO" id="GO:0008270">
    <property type="term" value="F:zinc ion binding"/>
    <property type="evidence" value="ECO:0007669"/>
    <property type="project" value="UniProtKB-KW"/>
</dbReference>
<evidence type="ECO:0000256" key="1">
    <source>
        <dbReference type="ARBA" id="ARBA00022723"/>
    </source>
</evidence>
<keyword evidence="4 6" id="KW-0694">RNA-binding</keyword>
<dbReference type="PANTHER" id="PTHR24009:SF0">
    <property type="entry name" value="ZINC FINGER CCCH DOMAIN-CONTAINING PROTEIN 18"/>
    <property type="match status" value="1"/>
</dbReference>
<keyword evidence="2 7" id="KW-0863">Zinc-finger</keyword>
<protein>
    <submittedName>
        <fullName evidence="11">Uncharacterized protein</fullName>
    </submittedName>
</protein>
<keyword evidence="3 7" id="KW-0862">Zinc</keyword>
<feature type="compositionally biased region" description="Basic and acidic residues" evidence="8">
    <location>
        <begin position="19"/>
        <end position="32"/>
    </location>
</feature>
<evidence type="ECO:0000313" key="12">
    <source>
        <dbReference type="Proteomes" id="UP001341281"/>
    </source>
</evidence>
<dbReference type="InterPro" id="IPR000571">
    <property type="entry name" value="Znf_CCCH"/>
</dbReference>
<feature type="region of interest" description="Disordered" evidence="8">
    <location>
        <begin position="1"/>
        <end position="32"/>
    </location>
</feature>
<evidence type="ECO:0000256" key="6">
    <source>
        <dbReference type="PROSITE-ProRule" id="PRU00176"/>
    </source>
</evidence>
<evidence type="ECO:0000256" key="4">
    <source>
        <dbReference type="ARBA" id="ARBA00022884"/>
    </source>
</evidence>
<gene>
    <name evidence="11" type="ORF">U9M48_015711</name>
</gene>
<dbReference type="InterPro" id="IPR000504">
    <property type="entry name" value="RRM_dom"/>
</dbReference>
<dbReference type="InterPro" id="IPR035979">
    <property type="entry name" value="RBD_domain_sf"/>
</dbReference>
<dbReference type="GO" id="GO:0003677">
    <property type="term" value="F:DNA binding"/>
    <property type="evidence" value="ECO:0007669"/>
    <property type="project" value="UniProtKB-KW"/>
</dbReference>
<dbReference type="InterPro" id="IPR012677">
    <property type="entry name" value="Nucleotide-bd_a/b_plait_sf"/>
</dbReference>
<feature type="domain" description="C3H1-type" evidence="10">
    <location>
        <begin position="178"/>
        <end position="206"/>
    </location>
</feature>
<dbReference type="PROSITE" id="PS50102">
    <property type="entry name" value="RRM"/>
    <property type="match status" value="1"/>
</dbReference>
<keyword evidence="12" id="KW-1185">Reference proteome</keyword>
<dbReference type="Pfam" id="PF23182">
    <property type="entry name" value="PABC_AtC3H46"/>
    <property type="match status" value="1"/>
</dbReference>
<dbReference type="Gene3D" id="3.30.70.330">
    <property type="match status" value="1"/>
</dbReference>
<evidence type="ECO:0000256" key="3">
    <source>
        <dbReference type="ARBA" id="ARBA00022833"/>
    </source>
</evidence>
<dbReference type="InterPro" id="IPR056276">
    <property type="entry name" value="AtC3H46-like_PABC-like"/>
</dbReference>
<dbReference type="PROSITE" id="PS50103">
    <property type="entry name" value="ZF_C3H1"/>
    <property type="match status" value="1"/>
</dbReference>
<evidence type="ECO:0000256" key="8">
    <source>
        <dbReference type="SAM" id="MobiDB-lite"/>
    </source>
</evidence>
<dbReference type="SUPFAM" id="SSF90229">
    <property type="entry name" value="CCCH zinc finger"/>
    <property type="match status" value="1"/>
</dbReference>
<feature type="zinc finger region" description="C3H1-type" evidence="7">
    <location>
        <begin position="178"/>
        <end position="206"/>
    </location>
</feature>
<feature type="domain" description="RRM" evidence="9">
    <location>
        <begin position="325"/>
        <end position="403"/>
    </location>
</feature>
<keyword evidence="1 7" id="KW-0479">Metal-binding</keyword>
<feature type="region of interest" description="Disordered" evidence="8">
    <location>
        <begin position="79"/>
        <end position="99"/>
    </location>
</feature>
<evidence type="ECO:0000259" key="9">
    <source>
        <dbReference type="PROSITE" id="PS50102"/>
    </source>
</evidence>
<feature type="compositionally biased region" description="Polar residues" evidence="8">
    <location>
        <begin position="79"/>
        <end position="90"/>
    </location>
</feature>
<accession>A0AAQ3T5D1</accession>
<evidence type="ECO:0000256" key="7">
    <source>
        <dbReference type="PROSITE-ProRule" id="PRU00723"/>
    </source>
</evidence>
<dbReference type="SUPFAM" id="SSF54928">
    <property type="entry name" value="RNA-binding domain, RBD"/>
    <property type="match status" value="1"/>
</dbReference>
<reference evidence="11 12" key="1">
    <citation type="submission" date="2024-02" db="EMBL/GenBank/DDBJ databases">
        <title>High-quality chromosome-scale genome assembly of Pensacola bahiagrass (Paspalum notatum Flugge var. saurae).</title>
        <authorList>
            <person name="Vega J.M."/>
            <person name="Podio M."/>
            <person name="Orjuela J."/>
            <person name="Siena L.A."/>
            <person name="Pessino S.C."/>
            <person name="Combes M.C."/>
            <person name="Mariac C."/>
            <person name="Albertini E."/>
            <person name="Pupilli F."/>
            <person name="Ortiz J.P.A."/>
            <person name="Leblanc O."/>
        </authorList>
    </citation>
    <scope>NUCLEOTIDE SEQUENCE [LARGE SCALE GENOMIC DNA]</scope>
    <source>
        <strain evidence="11">R1</strain>
        <tissue evidence="11">Leaf</tissue>
    </source>
</reference>
<evidence type="ECO:0000313" key="11">
    <source>
        <dbReference type="EMBL" id="WVZ66502.1"/>
    </source>
</evidence>
<evidence type="ECO:0000256" key="2">
    <source>
        <dbReference type="ARBA" id="ARBA00022771"/>
    </source>
</evidence>
<dbReference type="InterPro" id="IPR036855">
    <property type="entry name" value="Znf_CCCH_sf"/>
</dbReference>
<evidence type="ECO:0000259" key="10">
    <source>
        <dbReference type="PROSITE" id="PS50103"/>
    </source>
</evidence>
<proteinExistence type="predicted"/>
<dbReference type="Proteomes" id="UP001341281">
    <property type="component" value="Chromosome 03"/>
</dbReference>
<dbReference type="PANTHER" id="PTHR24009">
    <property type="entry name" value="RNA-BINDING (RRM/RBD/RNP MOTIFS)"/>
    <property type="match status" value="1"/>
</dbReference>
<dbReference type="GO" id="GO:0003723">
    <property type="term" value="F:RNA binding"/>
    <property type="evidence" value="ECO:0007669"/>
    <property type="project" value="UniProtKB-UniRule"/>
</dbReference>
<organism evidence="11 12">
    <name type="scientific">Paspalum notatum var. saurae</name>
    <dbReference type="NCBI Taxonomy" id="547442"/>
    <lineage>
        <taxon>Eukaryota</taxon>
        <taxon>Viridiplantae</taxon>
        <taxon>Streptophyta</taxon>
        <taxon>Embryophyta</taxon>
        <taxon>Tracheophyta</taxon>
        <taxon>Spermatophyta</taxon>
        <taxon>Magnoliopsida</taxon>
        <taxon>Liliopsida</taxon>
        <taxon>Poales</taxon>
        <taxon>Poaceae</taxon>
        <taxon>PACMAD clade</taxon>
        <taxon>Panicoideae</taxon>
        <taxon>Andropogonodae</taxon>
        <taxon>Paspaleae</taxon>
        <taxon>Paspalinae</taxon>
        <taxon>Paspalum</taxon>
    </lineage>
</organism>